<evidence type="ECO:0000256" key="1">
    <source>
        <dbReference type="SAM" id="MobiDB-lite"/>
    </source>
</evidence>
<feature type="non-terminal residue" evidence="3">
    <location>
        <position position="232"/>
    </location>
</feature>
<evidence type="ECO:0000313" key="3">
    <source>
        <dbReference type="EMBL" id="KAJ8883967.1"/>
    </source>
</evidence>
<gene>
    <name evidence="3" type="ORF">PR048_015823</name>
</gene>
<dbReference type="InterPro" id="IPR029526">
    <property type="entry name" value="PGBD"/>
</dbReference>
<feature type="compositionally biased region" description="Polar residues" evidence="1">
    <location>
        <begin position="200"/>
        <end position="217"/>
    </location>
</feature>
<keyword evidence="4" id="KW-1185">Reference proteome</keyword>
<organism evidence="3 4">
    <name type="scientific">Dryococelus australis</name>
    <dbReference type="NCBI Taxonomy" id="614101"/>
    <lineage>
        <taxon>Eukaryota</taxon>
        <taxon>Metazoa</taxon>
        <taxon>Ecdysozoa</taxon>
        <taxon>Arthropoda</taxon>
        <taxon>Hexapoda</taxon>
        <taxon>Insecta</taxon>
        <taxon>Pterygota</taxon>
        <taxon>Neoptera</taxon>
        <taxon>Polyneoptera</taxon>
        <taxon>Phasmatodea</taxon>
        <taxon>Verophasmatodea</taxon>
        <taxon>Anareolatae</taxon>
        <taxon>Phasmatidae</taxon>
        <taxon>Eurycanthinae</taxon>
        <taxon>Dryococelus</taxon>
    </lineage>
</organism>
<name>A0ABQ9HI08_9NEOP</name>
<feature type="region of interest" description="Disordered" evidence="1">
    <location>
        <begin position="200"/>
        <end position="232"/>
    </location>
</feature>
<dbReference type="Proteomes" id="UP001159363">
    <property type="component" value="Chromosome 4"/>
</dbReference>
<comment type="caution">
    <text evidence="3">The sequence shown here is derived from an EMBL/GenBank/DDBJ whole genome shotgun (WGS) entry which is preliminary data.</text>
</comment>
<feature type="domain" description="PiggyBac transposable element-derived protein" evidence="2">
    <location>
        <begin position="23"/>
        <end position="169"/>
    </location>
</feature>
<accession>A0ABQ9HI08</accession>
<evidence type="ECO:0000313" key="4">
    <source>
        <dbReference type="Proteomes" id="UP001159363"/>
    </source>
</evidence>
<dbReference type="Pfam" id="PF13843">
    <property type="entry name" value="DDE_Tnp_1_7"/>
    <property type="match status" value="1"/>
</dbReference>
<dbReference type="PANTHER" id="PTHR46599:SF6">
    <property type="entry name" value="DUAL SPECIFICITY PHOSPHATASE 26"/>
    <property type="match status" value="1"/>
</dbReference>
<proteinExistence type="predicted"/>
<evidence type="ECO:0000259" key="2">
    <source>
        <dbReference type="Pfam" id="PF13843"/>
    </source>
</evidence>
<reference evidence="3 4" key="1">
    <citation type="submission" date="2023-02" db="EMBL/GenBank/DDBJ databases">
        <title>LHISI_Scaffold_Assembly.</title>
        <authorList>
            <person name="Stuart O.P."/>
            <person name="Cleave R."/>
            <person name="Magrath M.J.L."/>
            <person name="Mikheyev A.S."/>
        </authorList>
    </citation>
    <scope>NUCLEOTIDE SEQUENCE [LARGE SCALE GENOMIC DNA]</scope>
    <source>
        <strain evidence="3">Daus_M_001</strain>
        <tissue evidence="3">Leg muscle</tissue>
    </source>
</reference>
<dbReference type="EMBL" id="JARBHB010000005">
    <property type="protein sequence ID" value="KAJ8883967.1"/>
    <property type="molecule type" value="Genomic_DNA"/>
</dbReference>
<protein>
    <recommendedName>
        <fullName evidence="2">PiggyBac transposable element-derived protein domain-containing protein</fullName>
    </recommendedName>
</protein>
<dbReference type="PANTHER" id="PTHR46599">
    <property type="entry name" value="PIGGYBAC TRANSPOSABLE ELEMENT-DERIVED PROTEIN 4"/>
    <property type="match status" value="1"/>
</dbReference>
<sequence>MKFIWINLKVQRSARLVKYKFALVSEVDIKLQSPYLGKGRNVTMDNFFTSVSLAEKLKMQSTCLIPQSVKIRKPPLYDTIVMKNNEITLTVYQGKNHKNILVLSPLHSNISIGNDQKHLPETVSFYNATKYGVDVLNQMARKYSVRVASRCWPVKVFYNILDLTGINTWVLFKQITGKRINQRVFLQMLSVELRSASAQSRQNRPNVRCPRSSQVTEQESEPAAKCQRQQCQ</sequence>